<keyword evidence="5" id="KW-0143">Chaperone</keyword>
<evidence type="ECO:0000256" key="2">
    <source>
        <dbReference type="ARBA" id="ARBA00008571"/>
    </source>
</evidence>
<protein>
    <recommendedName>
        <fullName evidence="3">FAD assembly factor SdhE</fullName>
    </recommendedName>
</protein>
<dbReference type="Gene3D" id="1.10.150.250">
    <property type="entry name" value="Flavinator of succinate dehydrogenase"/>
    <property type="match status" value="1"/>
</dbReference>
<evidence type="ECO:0000313" key="7">
    <source>
        <dbReference type="Proteomes" id="UP000237423"/>
    </source>
</evidence>
<evidence type="ECO:0000256" key="4">
    <source>
        <dbReference type="ARBA" id="ARBA00022490"/>
    </source>
</evidence>
<dbReference type="SUPFAM" id="SSF109910">
    <property type="entry name" value="YgfY-like"/>
    <property type="match status" value="1"/>
</dbReference>
<dbReference type="InterPro" id="IPR036714">
    <property type="entry name" value="SDH_sf"/>
</dbReference>
<evidence type="ECO:0000313" key="6">
    <source>
        <dbReference type="EMBL" id="POZ51572.1"/>
    </source>
</evidence>
<gene>
    <name evidence="6" type="primary">sdhE</name>
    <name evidence="6" type="ORF">AADEFJLK_02439</name>
</gene>
<dbReference type="Proteomes" id="UP000237423">
    <property type="component" value="Unassembled WGS sequence"/>
</dbReference>
<comment type="subcellular location">
    <subcellularLocation>
        <location evidence="1">Cytoplasm</location>
    </subcellularLocation>
</comment>
<evidence type="ECO:0000256" key="3">
    <source>
        <dbReference type="ARBA" id="ARBA00019418"/>
    </source>
</evidence>
<evidence type="ECO:0000256" key="1">
    <source>
        <dbReference type="ARBA" id="ARBA00004496"/>
    </source>
</evidence>
<dbReference type="InterPro" id="IPR050531">
    <property type="entry name" value="SdhE_FAD_assembly_factor"/>
</dbReference>
<keyword evidence="4" id="KW-0963">Cytoplasm</keyword>
<evidence type="ECO:0000256" key="5">
    <source>
        <dbReference type="ARBA" id="ARBA00023186"/>
    </source>
</evidence>
<sequence length="67" mass="7785">MELAKLKWQCRRGSLELDLLLQHYLDTAYLQANPEEQARFVALLQLEDEVLLAVFTNQRLSADNPQL</sequence>
<name>A0A2S5CLE9_9GAMM</name>
<dbReference type="AlphaFoldDB" id="A0A2S5CLE9"/>
<dbReference type="GO" id="GO:0006105">
    <property type="term" value="P:succinate metabolic process"/>
    <property type="evidence" value="ECO:0007669"/>
    <property type="project" value="TreeGrafter"/>
</dbReference>
<dbReference type="PANTHER" id="PTHR39585">
    <property type="entry name" value="FAD ASSEMBLY FACTOR SDHE"/>
    <property type="match status" value="1"/>
</dbReference>
<dbReference type="EMBL" id="PGFZ01000005">
    <property type="protein sequence ID" value="POZ51572.1"/>
    <property type="molecule type" value="Genomic_DNA"/>
</dbReference>
<dbReference type="PANTHER" id="PTHR39585:SF1">
    <property type="entry name" value="FAD ASSEMBLY FACTOR SDHE"/>
    <property type="match status" value="1"/>
</dbReference>
<dbReference type="Pfam" id="PF03937">
    <property type="entry name" value="Sdh5"/>
    <property type="match status" value="1"/>
</dbReference>
<accession>A0A2S5CLE9</accession>
<organism evidence="6 7">
    <name type="scientific">Methylovulum psychrotolerans</name>
    <dbReference type="NCBI Taxonomy" id="1704499"/>
    <lineage>
        <taxon>Bacteria</taxon>
        <taxon>Pseudomonadati</taxon>
        <taxon>Pseudomonadota</taxon>
        <taxon>Gammaproteobacteria</taxon>
        <taxon>Methylococcales</taxon>
        <taxon>Methylococcaceae</taxon>
        <taxon>Methylovulum</taxon>
    </lineage>
</organism>
<dbReference type="GO" id="GO:0005737">
    <property type="term" value="C:cytoplasm"/>
    <property type="evidence" value="ECO:0007669"/>
    <property type="project" value="UniProtKB-SubCell"/>
</dbReference>
<comment type="caution">
    <text evidence="6">The sequence shown here is derived from an EMBL/GenBank/DDBJ whole genome shotgun (WGS) entry which is preliminary data.</text>
</comment>
<dbReference type="InterPro" id="IPR005631">
    <property type="entry name" value="SDH"/>
</dbReference>
<dbReference type="RefSeq" id="WP_103974483.1">
    <property type="nucleotide sequence ID" value="NZ_PGFZ01000005.1"/>
</dbReference>
<comment type="similarity">
    <text evidence="2">Belongs to the SdhE FAD assembly factor family.</text>
</comment>
<reference evidence="6 7" key="1">
    <citation type="submission" date="2017-11" db="EMBL/GenBank/DDBJ databases">
        <title>Draft Genome Sequence of Methylobacter psychrotolerans Sph1T, an Obligate Methanotroph from Low-Temperature Environments.</title>
        <authorList>
            <person name="Oshkin I.Y."/>
            <person name="Miroshnikov K."/>
            <person name="Belova S.E."/>
            <person name="Korzhenkov A."/>
            <person name="Toshchakov S.V."/>
            <person name="Dedysh S.N."/>
        </authorList>
    </citation>
    <scope>NUCLEOTIDE SEQUENCE [LARGE SCALE GENOMIC DNA]</scope>
    <source>
        <strain evidence="6 7">Sph1</strain>
    </source>
</reference>
<proteinExistence type="inferred from homology"/>